<evidence type="ECO:0000313" key="2">
    <source>
        <dbReference type="Proteomes" id="UP001165064"/>
    </source>
</evidence>
<reference evidence="1" key="1">
    <citation type="submission" date="2023-04" db="EMBL/GenBank/DDBJ databases">
        <title>Ambrosiozyma monospora NBRC 10751.</title>
        <authorList>
            <person name="Ichikawa N."/>
            <person name="Sato H."/>
            <person name="Tonouchi N."/>
        </authorList>
    </citation>
    <scope>NUCLEOTIDE SEQUENCE</scope>
    <source>
        <strain evidence="1">NBRC 10751</strain>
    </source>
</reference>
<accession>A0ACB5SZ01</accession>
<name>A0ACB5SZ01_AMBMO</name>
<keyword evidence="2" id="KW-1185">Reference proteome</keyword>
<organism evidence="1 2">
    <name type="scientific">Ambrosiozyma monospora</name>
    <name type="common">Yeast</name>
    <name type="synonym">Endomycopsis monosporus</name>
    <dbReference type="NCBI Taxonomy" id="43982"/>
    <lineage>
        <taxon>Eukaryota</taxon>
        <taxon>Fungi</taxon>
        <taxon>Dikarya</taxon>
        <taxon>Ascomycota</taxon>
        <taxon>Saccharomycotina</taxon>
        <taxon>Pichiomycetes</taxon>
        <taxon>Pichiales</taxon>
        <taxon>Pichiaceae</taxon>
        <taxon>Ambrosiozyma</taxon>
    </lineage>
</organism>
<proteinExistence type="predicted"/>
<dbReference type="EMBL" id="BSXS01001747">
    <property type="protein sequence ID" value="GME77124.1"/>
    <property type="molecule type" value="Genomic_DNA"/>
</dbReference>
<evidence type="ECO:0000313" key="1">
    <source>
        <dbReference type="EMBL" id="GME77124.1"/>
    </source>
</evidence>
<dbReference type="Proteomes" id="UP001165064">
    <property type="component" value="Unassembled WGS sequence"/>
</dbReference>
<comment type="caution">
    <text evidence="1">The sequence shown here is derived from an EMBL/GenBank/DDBJ whole genome shotgun (WGS) entry which is preliminary data.</text>
</comment>
<sequence length="123" mass="12771">MDTTFVVAPVSAKPVVQILPPSKFLNSNETSAAFLISGINWYLAVVSTTVCNSALSLFSNSLSKPMTDSAIDTEPAESLEPITVALAAGSTTSLTTSDSDSEAESELEPPINLEGPFDNSGTT</sequence>
<gene>
    <name evidence="1" type="ORF">Amon02_000289600</name>
</gene>
<protein>
    <submittedName>
        <fullName evidence="1">Unnamed protein product</fullName>
    </submittedName>
</protein>